<name>A0A9D7HMS3_9PROT</name>
<accession>A0A9D7HMS3</accession>
<proteinExistence type="predicted"/>
<reference evidence="3" key="1">
    <citation type="journal article" date="2021" name="Nat. Commun.">
        <title>Connecting structure to function with the recovery of over 1000 high-quality metagenome-assembled genomes from activated sludge using long-read sequencing.</title>
        <authorList>
            <person name="Singleton C.M."/>
            <person name="Petriglieri F."/>
            <person name="Kristensen J.M."/>
            <person name="Kirkegaard R.H."/>
            <person name="Michaelsen T.Y."/>
            <person name="Andersen M.H."/>
            <person name="Kondrotaite Z."/>
            <person name="Karst S.M."/>
            <person name="Dueholm M.S."/>
            <person name="Nielsen P.H."/>
            <person name="Albertsen M."/>
        </authorList>
    </citation>
    <scope>NUCLEOTIDE SEQUENCE [LARGE SCALE GENOMIC DNA]</scope>
</reference>
<dbReference type="InterPro" id="IPR041049">
    <property type="entry name" value="DUF5615"/>
</dbReference>
<feature type="domain" description="DUF5615" evidence="1">
    <location>
        <begin position="1"/>
        <end position="106"/>
    </location>
</feature>
<organism evidence="2 3">
    <name type="scientific">Candidatus Methylophosphatis roskildensis</name>
    <dbReference type="NCBI Taxonomy" id="2899263"/>
    <lineage>
        <taxon>Bacteria</taxon>
        <taxon>Pseudomonadati</taxon>
        <taxon>Pseudomonadota</taxon>
        <taxon>Betaproteobacteria</taxon>
        <taxon>Nitrosomonadales</taxon>
        <taxon>Sterolibacteriaceae</taxon>
        <taxon>Candidatus Methylophosphatis</taxon>
    </lineage>
</organism>
<dbReference type="Pfam" id="PF18480">
    <property type="entry name" value="DUF5615"/>
    <property type="match status" value="1"/>
</dbReference>
<protein>
    <submittedName>
        <fullName evidence="2">DUF5615 family PIN-like protein</fullName>
    </submittedName>
</protein>
<comment type="caution">
    <text evidence="2">The sequence shown here is derived from an EMBL/GenBank/DDBJ whole genome shotgun (WGS) entry which is preliminary data.</text>
</comment>
<sequence>MKLLLDENLSFRVVGELVAHFPDSSHVDMLGMRGHDDLDIWRHAADAGYALVSKDDDFRQLSLLRGAPPKVILCAIGNAGNSEVVALLFDNRDLIQRFMDDEQESLLILKR</sequence>
<dbReference type="AlphaFoldDB" id="A0A9D7HMS3"/>
<evidence type="ECO:0000313" key="2">
    <source>
        <dbReference type="EMBL" id="MBK6975547.1"/>
    </source>
</evidence>
<dbReference type="EMBL" id="JADJEV010000005">
    <property type="protein sequence ID" value="MBK6975547.1"/>
    <property type="molecule type" value="Genomic_DNA"/>
</dbReference>
<evidence type="ECO:0000259" key="1">
    <source>
        <dbReference type="Pfam" id="PF18480"/>
    </source>
</evidence>
<dbReference type="Proteomes" id="UP000807785">
    <property type="component" value="Unassembled WGS sequence"/>
</dbReference>
<gene>
    <name evidence="2" type="ORF">IPH26_22210</name>
</gene>
<evidence type="ECO:0000313" key="3">
    <source>
        <dbReference type="Proteomes" id="UP000807785"/>
    </source>
</evidence>